<evidence type="ECO:0000313" key="1">
    <source>
        <dbReference type="EMBL" id="EDV06199.1"/>
    </source>
</evidence>
<organism evidence="1 2">
    <name type="scientific">Bacteroides intestinalis DSM 17393</name>
    <dbReference type="NCBI Taxonomy" id="471870"/>
    <lineage>
        <taxon>Bacteria</taxon>
        <taxon>Pseudomonadati</taxon>
        <taxon>Bacteroidota</taxon>
        <taxon>Bacteroidia</taxon>
        <taxon>Bacteroidales</taxon>
        <taxon>Bacteroidaceae</taxon>
        <taxon>Bacteroides</taxon>
    </lineage>
</organism>
<reference evidence="1 2" key="2">
    <citation type="submission" date="2008-04" db="EMBL/GenBank/DDBJ databases">
        <authorList>
            <person name="Fulton L."/>
            <person name="Clifton S."/>
            <person name="Fulton B."/>
            <person name="Xu J."/>
            <person name="Minx P."/>
            <person name="Pepin K.H."/>
            <person name="Johnson M."/>
            <person name="Thiruvilangam P."/>
            <person name="Bhonagiri V."/>
            <person name="Nash W.E."/>
            <person name="Mardis E.R."/>
            <person name="Wilson R.K."/>
        </authorList>
    </citation>
    <scope>NUCLEOTIDE SEQUENCE [LARGE SCALE GENOMIC DNA]</scope>
    <source>
        <strain evidence="1 2">DSM 17393</strain>
    </source>
</reference>
<gene>
    <name evidence="1" type="ORF">BACINT_01284</name>
</gene>
<accession>B3C9X0</accession>
<dbReference type="STRING" id="471870.BACINT_01284"/>
<reference evidence="1 2" key="1">
    <citation type="submission" date="2008-04" db="EMBL/GenBank/DDBJ databases">
        <title>Draft genome sequence of Bacteroides intestinalis (DSM 17393).</title>
        <authorList>
            <person name="Sudarsanam P."/>
            <person name="Ley R."/>
            <person name="Guruge J."/>
            <person name="Turnbaugh P.J."/>
            <person name="Mahowald M."/>
            <person name="Liep D."/>
            <person name="Gordon J."/>
        </authorList>
    </citation>
    <scope>NUCLEOTIDE SEQUENCE [LARGE SCALE GENOMIC DNA]</scope>
    <source>
        <strain evidence="1 2">DSM 17393</strain>
    </source>
</reference>
<dbReference type="EMBL" id="ABJL02000007">
    <property type="protein sequence ID" value="EDV06199.1"/>
    <property type="molecule type" value="Genomic_DNA"/>
</dbReference>
<comment type="caution">
    <text evidence="1">The sequence shown here is derived from an EMBL/GenBank/DDBJ whole genome shotgun (WGS) entry which is preliminary data.</text>
</comment>
<proteinExistence type="predicted"/>
<sequence>MIKIYLIHEIKYHLILQSIGIDYFYPFIVYNKHFLYIKSKLVDYDSLS</sequence>
<evidence type="ECO:0000313" key="2">
    <source>
        <dbReference type="Proteomes" id="UP000004596"/>
    </source>
</evidence>
<dbReference type="Proteomes" id="UP000004596">
    <property type="component" value="Unassembled WGS sequence"/>
</dbReference>
<protein>
    <submittedName>
        <fullName evidence="1">Uncharacterized protein</fullName>
    </submittedName>
</protein>
<dbReference type="AlphaFoldDB" id="B3C9X0"/>
<name>B3C9X0_9BACE</name>